<protein>
    <submittedName>
        <fullName evidence="1">GLPGLI family protein</fullName>
    </submittedName>
</protein>
<dbReference type="Pfam" id="PF09697">
    <property type="entry name" value="Porph_ging"/>
    <property type="match status" value="2"/>
</dbReference>
<dbReference type="NCBIfam" id="TIGR01200">
    <property type="entry name" value="GLPGLI"/>
    <property type="match status" value="1"/>
</dbReference>
<accession>A0ABT0TEP5</accession>
<keyword evidence="2" id="KW-1185">Reference proteome</keyword>
<sequence>MLGKIIVIFIFIGNLSAQTNSLSVNYSLQIGFDEGFSKNDILKDYYALAQKGAQAIKFKLEANKIVSYFTMVDLIKNEEIDFAISFSEASTSYFIDIEKGKKIKYESGFFGEYMIEYQETTNWKLENETKQIGDYLCYKATSEQVVVNPKGTFKHPIVAWYCPSIPFNFGPKGYDGLPGLVLELQVRNITWGATKIELSNESIIIDKPSKGKLITEEEFKKIVASPPMFGN</sequence>
<dbReference type="Proteomes" id="UP001203342">
    <property type="component" value="Unassembled WGS sequence"/>
</dbReference>
<evidence type="ECO:0000313" key="1">
    <source>
        <dbReference type="EMBL" id="MCL9769429.1"/>
    </source>
</evidence>
<proteinExistence type="predicted"/>
<dbReference type="InterPro" id="IPR005901">
    <property type="entry name" value="GLPGLI"/>
</dbReference>
<organism evidence="1 2">
    <name type="scientific">Flavobacterium fragile</name>
    <dbReference type="NCBI Taxonomy" id="2949085"/>
    <lineage>
        <taxon>Bacteria</taxon>
        <taxon>Pseudomonadati</taxon>
        <taxon>Bacteroidota</taxon>
        <taxon>Flavobacteriia</taxon>
        <taxon>Flavobacteriales</taxon>
        <taxon>Flavobacteriaceae</taxon>
        <taxon>Flavobacterium</taxon>
    </lineage>
</organism>
<reference evidence="1 2" key="1">
    <citation type="submission" date="2022-05" db="EMBL/GenBank/DDBJ databases">
        <title>Flavobacterium sp., isolated from activated sludge.</title>
        <authorList>
            <person name="Ran Q."/>
        </authorList>
    </citation>
    <scope>NUCLEOTIDE SEQUENCE [LARGE SCALE GENOMIC DNA]</scope>
    <source>
        <strain evidence="1 2">HXWNR69</strain>
    </source>
</reference>
<dbReference type="RefSeq" id="WP_250580233.1">
    <property type="nucleotide sequence ID" value="NZ_JAMLJN010000002.1"/>
</dbReference>
<evidence type="ECO:0000313" key="2">
    <source>
        <dbReference type="Proteomes" id="UP001203342"/>
    </source>
</evidence>
<name>A0ABT0TEP5_9FLAO</name>
<gene>
    <name evidence="1" type="ORF">NAT47_03275</name>
</gene>
<dbReference type="EMBL" id="JAMLJN010000002">
    <property type="protein sequence ID" value="MCL9769429.1"/>
    <property type="molecule type" value="Genomic_DNA"/>
</dbReference>
<comment type="caution">
    <text evidence="1">The sequence shown here is derived from an EMBL/GenBank/DDBJ whole genome shotgun (WGS) entry which is preliminary data.</text>
</comment>